<evidence type="ECO:0000313" key="3">
    <source>
        <dbReference type="Proteomes" id="UP000663848"/>
    </source>
</evidence>
<dbReference type="AlphaFoldDB" id="A0A822D8C9"/>
<dbReference type="Proteomes" id="UP000663848">
    <property type="component" value="Unassembled WGS sequence"/>
</dbReference>
<evidence type="ECO:0000313" key="2">
    <source>
        <dbReference type="EMBL" id="CAF5065861.1"/>
    </source>
</evidence>
<feature type="non-terminal residue" evidence="2">
    <location>
        <position position="1"/>
    </location>
</feature>
<organism evidence="2 3">
    <name type="scientific">Rotaria socialis</name>
    <dbReference type="NCBI Taxonomy" id="392032"/>
    <lineage>
        <taxon>Eukaryota</taxon>
        <taxon>Metazoa</taxon>
        <taxon>Spiralia</taxon>
        <taxon>Gnathifera</taxon>
        <taxon>Rotifera</taxon>
        <taxon>Eurotatoria</taxon>
        <taxon>Bdelloidea</taxon>
        <taxon>Philodinida</taxon>
        <taxon>Philodinidae</taxon>
        <taxon>Rotaria</taxon>
    </lineage>
</organism>
<feature type="region of interest" description="Disordered" evidence="1">
    <location>
        <begin position="34"/>
        <end position="53"/>
    </location>
</feature>
<sequence length="53" mass="5791">ARQFKVVACLSQGKDFYMIQLKEIQPPFPLIELVPQPSSSPGPGPSPLPPMPM</sequence>
<comment type="caution">
    <text evidence="2">The sequence shown here is derived from an EMBL/GenBank/DDBJ whole genome shotgun (WGS) entry which is preliminary data.</text>
</comment>
<feature type="compositionally biased region" description="Pro residues" evidence="1">
    <location>
        <begin position="38"/>
        <end position="53"/>
    </location>
</feature>
<dbReference type="EMBL" id="CAJOBR010057934">
    <property type="protein sequence ID" value="CAF5065861.1"/>
    <property type="molecule type" value="Genomic_DNA"/>
</dbReference>
<name>A0A822D8C9_9BILA</name>
<proteinExistence type="predicted"/>
<reference evidence="2" key="1">
    <citation type="submission" date="2021-02" db="EMBL/GenBank/DDBJ databases">
        <authorList>
            <person name="Nowell W R."/>
        </authorList>
    </citation>
    <scope>NUCLEOTIDE SEQUENCE</scope>
</reference>
<gene>
    <name evidence="2" type="ORF">QYT958_LOCUS42939</name>
</gene>
<protein>
    <submittedName>
        <fullName evidence="2">Uncharacterized protein</fullName>
    </submittedName>
</protein>
<evidence type="ECO:0000256" key="1">
    <source>
        <dbReference type="SAM" id="MobiDB-lite"/>
    </source>
</evidence>
<accession>A0A822D8C9</accession>